<dbReference type="PATRIC" id="fig|1121098.3.peg.3220"/>
<evidence type="ECO:0000313" key="3">
    <source>
        <dbReference type="EMBL" id="EOA53097.1"/>
    </source>
</evidence>
<keyword evidence="2" id="KW-0732">Signal</keyword>
<proteinExistence type="predicted"/>
<dbReference type="OrthoDB" id="1521716at2"/>
<protein>
    <recommendedName>
        <fullName evidence="5">T9SS C-terminal target domain-containing protein</fullName>
    </recommendedName>
</protein>
<dbReference type="RefSeq" id="WP_005943148.1">
    <property type="nucleotide sequence ID" value="NZ_KB890336.1"/>
</dbReference>
<sequence length="524" mass="56482">MKMKTNKFMTYALSAMMLGSLAACSSDDSEPDNGGNSGGETTDTPYVWGTEGSIKTCDHLLFNEDKSENKKGTVIGNGDQEFVFKGTQTLAKGTYLLKGWVYVGAGSTLTIEPGTVIKGDKDTQAALIIEPGGKLIAEGKQDAPIVFTSEMPKGQRKPGDWGGLIICGKAKNNQGVLNQQIEGGPRTKHGGDDDSDNSGIIRYVRVEFAGYPFMKDKEINGITFGSVGSGTTIDHLQVSYSNDDSYEWFGGSVNCKYLVAYNGWDDEFDTDNGFSGKVQYGLSIRDPRIADTSQSNGFESDNCADGSLVSPYTTAVFSNITFIGPLGRDAGFTNDESYINAGSFNPNNGSALGKFQSAMQIRRSSRLNCFNSVAVGYPVGLIIDGEKGNTVEQAQEGIINLQNIWFAGMTVTGSDANKVYDDVLYDAVNKTIIDAGQESYSSSFFKAQKGNKVLADMNELNFKDGRGIGVNYMPNANSPVLTAASFDNALLDNGFDKVDYIGAFGINDNWLDGWTNFDPNNTDY</sequence>
<dbReference type="PROSITE" id="PS51257">
    <property type="entry name" value="PROKAR_LIPOPROTEIN"/>
    <property type="match status" value="1"/>
</dbReference>
<gene>
    <name evidence="3" type="ORF">HMPREF1534_03171</name>
</gene>
<evidence type="ECO:0000256" key="1">
    <source>
        <dbReference type="SAM" id="MobiDB-lite"/>
    </source>
</evidence>
<dbReference type="Proteomes" id="UP000017831">
    <property type="component" value="Unassembled WGS sequence"/>
</dbReference>
<feature type="region of interest" description="Disordered" evidence="1">
    <location>
        <begin position="25"/>
        <end position="45"/>
    </location>
</feature>
<evidence type="ECO:0000313" key="4">
    <source>
        <dbReference type="Proteomes" id="UP000017831"/>
    </source>
</evidence>
<reference evidence="3 4" key="1">
    <citation type="submission" date="2013-04" db="EMBL/GenBank/DDBJ databases">
        <title>The Genome Sequence of Bacteroides massiliensis DSM 17679.</title>
        <authorList>
            <consortium name="The Broad Institute Genomics Platform"/>
            <person name="Earl A."/>
            <person name="Ward D."/>
            <person name="Feldgarden M."/>
            <person name="Gevers D."/>
            <person name="Martens E."/>
            <person name="Fenner L."/>
            <person name="Roux V."/>
            <person name="Mallet M.N."/>
            <person name="Raoult D."/>
            <person name="Walker B."/>
            <person name="Young S."/>
            <person name="Zeng Q."/>
            <person name="Gargeya S."/>
            <person name="Fitzgerald M."/>
            <person name="Haas B."/>
            <person name="Abouelleil A."/>
            <person name="Allen A.W."/>
            <person name="Alvarado L."/>
            <person name="Arachchi H.M."/>
            <person name="Berlin A.M."/>
            <person name="Chapman S.B."/>
            <person name="Gainer-Dewar J."/>
            <person name="Goldberg J."/>
            <person name="Griggs A."/>
            <person name="Gujja S."/>
            <person name="Hansen M."/>
            <person name="Howarth C."/>
            <person name="Imamovic A."/>
            <person name="Ireland A."/>
            <person name="Larimer J."/>
            <person name="McCowan C."/>
            <person name="Murphy C."/>
            <person name="Pearson M."/>
            <person name="Poon T.W."/>
            <person name="Priest M."/>
            <person name="Roberts A."/>
            <person name="Saif S."/>
            <person name="Shea T."/>
            <person name="Sisk P."/>
            <person name="Sykes S."/>
            <person name="Wortman J."/>
            <person name="Nusbaum C."/>
            <person name="Birren B."/>
        </authorList>
    </citation>
    <scope>NUCLEOTIDE SEQUENCE [LARGE SCALE GENOMIC DNA]</scope>
    <source>
        <strain evidence="4">B84634 / Timone 84634 / DSM 17679 / JCM 13223</strain>
    </source>
</reference>
<accession>U6RAI2</accession>
<dbReference type="GeneID" id="60060965"/>
<evidence type="ECO:0008006" key="5">
    <source>
        <dbReference type="Google" id="ProtNLM"/>
    </source>
</evidence>
<dbReference type="STRING" id="1121098.HMPREF1534_03171"/>
<dbReference type="SUPFAM" id="SSF51126">
    <property type="entry name" value="Pectin lyase-like"/>
    <property type="match status" value="1"/>
</dbReference>
<dbReference type="EMBL" id="AQHY01000038">
    <property type="protein sequence ID" value="EOA53097.1"/>
    <property type="molecule type" value="Genomic_DNA"/>
</dbReference>
<dbReference type="AlphaFoldDB" id="U6RAI2"/>
<feature type="signal peptide" evidence="2">
    <location>
        <begin position="1"/>
        <end position="22"/>
    </location>
</feature>
<evidence type="ECO:0000256" key="2">
    <source>
        <dbReference type="SAM" id="SignalP"/>
    </source>
</evidence>
<dbReference type="HOGENOM" id="CLU_034925_0_0_10"/>
<dbReference type="PANTHER" id="PTHR41339:SF1">
    <property type="entry name" value="SECRETED PROTEIN"/>
    <property type="match status" value="1"/>
</dbReference>
<comment type="caution">
    <text evidence="3">The sequence shown here is derived from an EMBL/GenBank/DDBJ whole genome shotgun (WGS) entry which is preliminary data.</text>
</comment>
<dbReference type="eggNOG" id="COG5492">
    <property type="taxonomic scope" value="Bacteria"/>
</dbReference>
<dbReference type="InterPro" id="IPR011050">
    <property type="entry name" value="Pectin_lyase_fold/virulence"/>
</dbReference>
<name>U6RAI2_9BACT</name>
<dbReference type="PANTHER" id="PTHR41339">
    <property type="entry name" value="LIPL48"/>
    <property type="match status" value="1"/>
</dbReference>
<organism evidence="3 4">
    <name type="scientific">Phocaeicola massiliensis B84634 = Timone 84634 = DSM 17679 = JCM 13223</name>
    <dbReference type="NCBI Taxonomy" id="1121098"/>
    <lineage>
        <taxon>Bacteria</taxon>
        <taxon>Pseudomonadati</taxon>
        <taxon>Bacteroidota</taxon>
        <taxon>Bacteroidia</taxon>
        <taxon>Bacteroidales</taxon>
        <taxon>Bacteroidaceae</taxon>
        <taxon>Phocaeicola</taxon>
    </lineage>
</organism>
<keyword evidence="4" id="KW-1185">Reference proteome</keyword>
<feature type="chain" id="PRO_5004676403" description="T9SS C-terminal target domain-containing protein" evidence="2">
    <location>
        <begin position="23"/>
        <end position="524"/>
    </location>
</feature>